<gene>
    <name evidence="4" type="ORF">MPSYJ_53210</name>
</gene>
<dbReference type="InterPro" id="IPR031107">
    <property type="entry name" value="Small_HSP"/>
</dbReference>
<dbReference type="PROSITE" id="PS01031">
    <property type="entry name" value="SHSP"/>
    <property type="match status" value="1"/>
</dbReference>
<evidence type="ECO:0000256" key="2">
    <source>
        <dbReference type="RuleBase" id="RU003616"/>
    </source>
</evidence>
<feature type="domain" description="SHSP" evidence="3">
    <location>
        <begin position="3"/>
        <end position="112"/>
    </location>
</feature>
<comment type="similarity">
    <text evidence="1 2">Belongs to the small heat shock protein (HSP20) family.</text>
</comment>
<dbReference type="CDD" id="cd06464">
    <property type="entry name" value="ACD_sHsps-like"/>
    <property type="match status" value="1"/>
</dbReference>
<dbReference type="Gene3D" id="2.60.40.790">
    <property type="match status" value="1"/>
</dbReference>
<dbReference type="AlphaFoldDB" id="A0A7I7MJ87"/>
<evidence type="ECO:0000313" key="4">
    <source>
        <dbReference type="EMBL" id="BBX71860.1"/>
    </source>
</evidence>
<evidence type="ECO:0000256" key="1">
    <source>
        <dbReference type="PROSITE-ProRule" id="PRU00285"/>
    </source>
</evidence>
<keyword evidence="5" id="KW-1185">Reference proteome</keyword>
<dbReference type="KEGG" id="mpsc:MPSYJ_53210"/>
<dbReference type="RefSeq" id="WP_163726963.1">
    <property type="nucleotide sequence ID" value="NZ_AP022574.1"/>
</dbReference>
<dbReference type="InterPro" id="IPR002068">
    <property type="entry name" value="A-crystallin/Hsp20_dom"/>
</dbReference>
<evidence type="ECO:0000259" key="3">
    <source>
        <dbReference type="PROSITE" id="PS01031"/>
    </source>
</evidence>
<name>A0A7I7MJ87_9MYCO</name>
<dbReference type="Pfam" id="PF00011">
    <property type="entry name" value="HSP20"/>
    <property type="match status" value="1"/>
</dbReference>
<reference evidence="4 5" key="1">
    <citation type="journal article" date="2019" name="Emerg. Microbes Infect.">
        <title>Comprehensive subspecies identification of 175 nontuberculous mycobacteria species based on 7547 genomic profiles.</title>
        <authorList>
            <person name="Matsumoto Y."/>
            <person name="Kinjo T."/>
            <person name="Motooka D."/>
            <person name="Nabeya D."/>
            <person name="Jung N."/>
            <person name="Uechi K."/>
            <person name="Horii T."/>
            <person name="Iida T."/>
            <person name="Fujita J."/>
            <person name="Nakamura S."/>
        </authorList>
    </citation>
    <scope>NUCLEOTIDE SEQUENCE [LARGE SCALE GENOMIC DNA]</scope>
    <source>
        <strain evidence="4 5">JCM 13323</strain>
    </source>
</reference>
<evidence type="ECO:0000313" key="5">
    <source>
        <dbReference type="Proteomes" id="UP000466514"/>
    </source>
</evidence>
<dbReference type="Proteomes" id="UP000466514">
    <property type="component" value="Chromosome"/>
</dbReference>
<proteinExistence type="inferred from homology"/>
<dbReference type="EMBL" id="AP022574">
    <property type="protein sequence ID" value="BBX71860.1"/>
    <property type="molecule type" value="Genomic_DNA"/>
</dbReference>
<accession>A0A7I7MJ87</accession>
<organism evidence="4 5">
    <name type="scientific">Mycolicibacterium psychrotolerans</name>
    <dbReference type="NCBI Taxonomy" id="216929"/>
    <lineage>
        <taxon>Bacteria</taxon>
        <taxon>Bacillati</taxon>
        <taxon>Actinomycetota</taxon>
        <taxon>Actinomycetes</taxon>
        <taxon>Mycobacteriales</taxon>
        <taxon>Mycobacteriaceae</taxon>
        <taxon>Mycolicibacterium</taxon>
    </lineage>
</organism>
<sequence length="113" mass="12090">MNDMSDAWDIKVEDDIADGTYKLHAELPGVDAEDVDVTVHDGVLTITAERTDEKVSHGRSEFSYGSFARSVTLPSGADEAAITASYDKGILTVTVPLEEPVTPERHVAVESAG</sequence>
<dbReference type="InterPro" id="IPR008978">
    <property type="entry name" value="HSP20-like_chaperone"/>
</dbReference>
<dbReference type="SUPFAM" id="SSF49764">
    <property type="entry name" value="HSP20-like chaperones"/>
    <property type="match status" value="1"/>
</dbReference>
<protein>
    <recommendedName>
        <fullName evidence="3">SHSP domain-containing protein</fullName>
    </recommendedName>
</protein>
<dbReference type="PANTHER" id="PTHR11527">
    <property type="entry name" value="HEAT-SHOCK PROTEIN 20 FAMILY MEMBER"/>
    <property type="match status" value="1"/>
</dbReference>